<gene>
    <name evidence="3" type="ORF">GCM10010218_51200</name>
</gene>
<feature type="region of interest" description="Disordered" evidence="1">
    <location>
        <begin position="371"/>
        <end position="400"/>
    </location>
</feature>
<dbReference type="InterPro" id="IPR024361">
    <property type="entry name" value="BACON"/>
</dbReference>
<protein>
    <recommendedName>
        <fullName evidence="2">BACON domain-containing protein</fullName>
    </recommendedName>
</protein>
<evidence type="ECO:0000313" key="3">
    <source>
        <dbReference type="EMBL" id="GHF63393.1"/>
    </source>
</evidence>
<evidence type="ECO:0000259" key="2">
    <source>
        <dbReference type="Pfam" id="PF19190"/>
    </source>
</evidence>
<accession>A0A919EFK7</accession>
<feature type="region of interest" description="Disordered" evidence="1">
    <location>
        <begin position="171"/>
        <end position="220"/>
    </location>
</feature>
<dbReference type="GO" id="GO:0006352">
    <property type="term" value="P:DNA-templated transcription initiation"/>
    <property type="evidence" value="ECO:0007669"/>
    <property type="project" value="InterPro"/>
</dbReference>
<feature type="compositionally biased region" description="Low complexity" evidence="1">
    <location>
        <begin position="465"/>
        <end position="484"/>
    </location>
</feature>
<feature type="compositionally biased region" description="Low complexity" evidence="1">
    <location>
        <begin position="14"/>
        <end position="40"/>
    </location>
</feature>
<dbReference type="InterPro" id="IPR013325">
    <property type="entry name" value="RNA_pol_sigma_r2"/>
</dbReference>
<dbReference type="AlphaFoldDB" id="A0A919EFK7"/>
<evidence type="ECO:0000256" key="1">
    <source>
        <dbReference type="SAM" id="MobiDB-lite"/>
    </source>
</evidence>
<dbReference type="Proteomes" id="UP000638313">
    <property type="component" value="Unassembled WGS sequence"/>
</dbReference>
<feature type="region of interest" description="Disordered" evidence="1">
    <location>
        <begin position="636"/>
        <end position="671"/>
    </location>
</feature>
<keyword evidence="4" id="KW-1185">Reference proteome</keyword>
<feature type="region of interest" description="Disordered" evidence="1">
    <location>
        <begin position="441"/>
        <end position="564"/>
    </location>
</feature>
<dbReference type="EMBL" id="BNBD01000012">
    <property type="protein sequence ID" value="GHF63393.1"/>
    <property type="molecule type" value="Genomic_DNA"/>
</dbReference>
<feature type="compositionally biased region" description="Low complexity" evidence="1">
    <location>
        <begin position="519"/>
        <end position="543"/>
    </location>
</feature>
<reference evidence="3" key="1">
    <citation type="journal article" date="2014" name="Int. J. Syst. Evol. Microbiol.">
        <title>Complete genome sequence of Corynebacterium casei LMG S-19264T (=DSM 44701T), isolated from a smear-ripened cheese.</title>
        <authorList>
            <consortium name="US DOE Joint Genome Institute (JGI-PGF)"/>
            <person name="Walter F."/>
            <person name="Albersmeier A."/>
            <person name="Kalinowski J."/>
            <person name="Ruckert C."/>
        </authorList>
    </citation>
    <scope>NUCLEOTIDE SEQUENCE</scope>
    <source>
        <strain evidence="3">JCM 4059</strain>
    </source>
</reference>
<reference evidence="3" key="2">
    <citation type="submission" date="2020-09" db="EMBL/GenBank/DDBJ databases">
        <authorList>
            <person name="Sun Q."/>
            <person name="Ohkuma M."/>
        </authorList>
    </citation>
    <scope>NUCLEOTIDE SEQUENCE</scope>
    <source>
        <strain evidence="3">JCM 4059</strain>
    </source>
</reference>
<evidence type="ECO:0000313" key="4">
    <source>
        <dbReference type="Proteomes" id="UP000638313"/>
    </source>
</evidence>
<dbReference type="GO" id="GO:0003700">
    <property type="term" value="F:DNA-binding transcription factor activity"/>
    <property type="evidence" value="ECO:0007669"/>
    <property type="project" value="InterPro"/>
</dbReference>
<organism evidence="3 4">
    <name type="scientific">Streptomyces mashuensis</name>
    <dbReference type="NCBI Taxonomy" id="33904"/>
    <lineage>
        <taxon>Bacteria</taxon>
        <taxon>Bacillati</taxon>
        <taxon>Actinomycetota</taxon>
        <taxon>Actinomycetes</taxon>
        <taxon>Kitasatosporales</taxon>
        <taxon>Streptomycetaceae</taxon>
        <taxon>Streptomyces</taxon>
    </lineage>
</organism>
<comment type="caution">
    <text evidence="3">The sequence shown here is derived from an EMBL/GenBank/DDBJ whole genome shotgun (WGS) entry which is preliminary data.</text>
</comment>
<proteinExistence type="predicted"/>
<dbReference type="Pfam" id="PF19190">
    <property type="entry name" value="BACON_2"/>
    <property type="match status" value="1"/>
</dbReference>
<feature type="compositionally biased region" description="Basic and acidic residues" evidence="1">
    <location>
        <begin position="44"/>
        <end position="57"/>
    </location>
</feature>
<feature type="domain" description="BACON" evidence="2">
    <location>
        <begin position="555"/>
        <end position="616"/>
    </location>
</feature>
<dbReference type="SUPFAM" id="SSF88946">
    <property type="entry name" value="Sigma2 domain of RNA polymerase sigma factors"/>
    <property type="match status" value="1"/>
</dbReference>
<name>A0A919EFK7_9ACTN</name>
<sequence length="671" mass="68276">MTSRPEPPTHATGAHRAPSSAPSAARPPVVDPAAPAPTAEAADEPDHHSLHPPHTDASRTQAVGAALADTVAFAAEVAHPGSADHDDDHGTLVDDTLVQTPSAPYEAHLDGLFTYCLSVLRDHDAAVAALGEALALAERRAERAPAAEENLRAWLYALARWECLRRLAAPPARGKGRTRTRSGTDPGPGPEDEPEGGPEGGPEGDGPPARRGTGKDPVAGSDSGAALALLAWPEAAGTTPEQRESLELAVRHGLAPHEVAAVLRLDPDATRALLSSAACEVERTRIALAVVESGRCPVVGRFAGDKQVLLGATLRRELVRHVDDCADCRRTAERTTAGEPWPGTTASTAALPVLRAPRGAVHAAMLSALGPRPARRRGSPARATPRFDRTGFPVAPKDRGARRGLLRSRALTTTVVATVVAAPVLALWAAYRGLPFGEGHEGAPMSATDPDSLGGSPHEAGHPQGAYPDPHADPYADPYGPYYGEPGGGRRPTLGGPPAPGSGAALGHHPPELSVAVLGPDGRPVPVRGAPGAAPAPGATTMPPAAPPGRGPGRLTVEAQPSGPDTVITLSASGGEPVSWSMSAGVPWLRISQPGGVLRPGQSVTVTVSVDRSCEPAGPWSARVAIAPGGTVVTIEGRGAGPRTAPSPAPTPSAAALPPQTPPPSSAPPAG</sequence>
<feature type="compositionally biased region" description="Pro residues" evidence="1">
    <location>
        <begin position="659"/>
        <end position="671"/>
    </location>
</feature>
<dbReference type="Gene3D" id="1.10.1740.10">
    <property type="match status" value="1"/>
</dbReference>
<feature type="region of interest" description="Disordered" evidence="1">
    <location>
        <begin position="1"/>
        <end position="60"/>
    </location>
</feature>